<evidence type="ECO:0000313" key="9">
    <source>
        <dbReference type="Proteomes" id="UP000589896"/>
    </source>
</evidence>
<protein>
    <recommendedName>
        <fullName evidence="1">non-specific serine/threonine protein kinase</fullName>
        <ecNumber evidence="1">2.7.11.1</ecNumber>
    </recommendedName>
</protein>
<dbReference type="Pfam" id="PF00069">
    <property type="entry name" value="Pkinase"/>
    <property type="match status" value="1"/>
</dbReference>
<keyword evidence="3" id="KW-0808">Transferase</keyword>
<dbReference type="EMBL" id="JACCJZ010000004">
    <property type="protein sequence ID" value="NYZ61554.1"/>
    <property type="molecule type" value="Genomic_DNA"/>
</dbReference>
<dbReference type="GO" id="GO:0005524">
    <property type="term" value="F:ATP binding"/>
    <property type="evidence" value="ECO:0007669"/>
    <property type="project" value="UniProtKB-KW"/>
</dbReference>
<evidence type="ECO:0000256" key="1">
    <source>
        <dbReference type="ARBA" id="ARBA00012513"/>
    </source>
</evidence>
<evidence type="ECO:0000256" key="5">
    <source>
        <dbReference type="ARBA" id="ARBA00022777"/>
    </source>
</evidence>
<proteinExistence type="predicted"/>
<reference evidence="8 9" key="1">
    <citation type="submission" date="2020-07" db="EMBL/GenBank/DDBJ databases">
        <title>isolation of Luteimonas sp. SJ-16.</title>
        <authorList>
            <person name="Huang X.-X."/>
            <person name="Xu L."/>
            <person name="Sun J.-Q."/>
        </authorList>
    </citation>
    <scope>NUCLEOTIDE SEQUENCE [LARGE SCALE GENOMIC DNA]</scope>
    <source>
        <strain evidence="8 9">SJ-16</strain>
    </source>
</reference>
<dbReference type="PROSITE" id="PS50011">
    <property type="entry name" value="PROTEIN_KINASE_DOM"/>
    <property type="match status" value="1"/>
</dbReference>
<dbReference type="RefSeq" id="WP_180543306.1">
    <property type="nucleotide sequence ID" value="NZ_JACCJZ010000004.1"/>
</dbReference>
<evidence type="ECO:0000259" key="7">
    <source>
        <dbReference type="PROSITE" id="PS50011"/>
    </source>
</evidence>
<dbReference type="InterPro" id="IPR011009">
    <property type="entry name" value="Kinase-like_dom_sf"/>
</dbReference>
<keyword evidence="5" id="KW-0418">Kinase</keyword>
<accession>A0A7Z0QMY7</accession>
<dbReference type="SMART" id="SM00220">
    <property type="entry name" value="S_TKc"/>
    <property type="match status" value="1"/>
</dbReference>
<dbReference type="EC" id="2.7.11.1" evidence="1"/>
<dbReference type="PANTHER" id="PTHR11042:SF160">
    <property type="entry name" value="EUKARYOTIC TRANSLATION INITIATION FACTOR 2-ALPHA KINASE 1"/>
    <property type="match status" value="1"/>
</dbReference>
<dbReference type="GO" id="GO:0005737">
    <property type="term" value="C:cytoplasm"/>
    <property type="evidence" value="ECO:0007669"/>
    <property type="project" value="TreeGrafter"/>
</dbReference>
<evidence type="ECO:0000256" key="2">
    <source>
        <dbReference type="ARBA" id="ARBA00022527"/>
    </source>
</evidence>
<dbReference type="PANTHER" id="PTHR11042">
    <property type="entry name" value="EUKARYOTIC TRANSLATION INITIATION FACTOR 2-ALPHA KINASE EIF2-ALPHA KINASE -RELATED"/>
    <property type="match status" value="1"/>
</dbReference>
<keyword evidence="2" id="KW-0723">Serine/threonine-protein kinase</keyword>
<feature type="domain" description="Protein kinase" evidence="7">
    <location>
        <begin position="29"/>
        <end position="346"/>
    </location>
</feature>
<evidence type="ECO:0000256" key="3">
    <source>
        <dbReference type="ARBA" id="ARBA00022679"/>
    </source>
</evidence>
<keyword evidence="9" id="KW-1185">Reference proteome</keyword>
<dbReference type="Gene3D" id="3.30.200.20">
    <property type="entry name" value="Phosphorylase Kinase, domain 1"/>
    <property type="match status" value="1"/>
</dbReference>
<dbReference type="GO" id="GO:0006796">
    <property type="term" value="P:phosphate-containing compound metabolic process"/>
    <property type="evidence" value="ECO:0007669"/>
    <property type="project" value="UniProtKB-ARBA"/>
</dbReference>
<comment type="caution">
    <text evidence="8">The sequence shown here is derived from an EMBL/GenBank/DDBJ whole genome shotgun (WGS) entry which is preliminary data.</text>
</comment>
<evidence type="ECO:0000256" key="6">
    <source>
        <dbReference type="ARBA" id="ARBA00022840"/>
    </source>
</evidence>
<gene>
    <name evidence="8" type="ORF">H0E82_02070</name>
</gene>
<evidence type="ECO:0000313" key="8">
    <source>
        <dbReference type="EMBL" id="NYZ61554.1"/>
    </source>
</evidence>
<dbReference type="InterPro" id="IPR050339">
    <property type="entry name" value="CC_SR_Kinase"/>
</dbReference>
<organism evidence="8 9">
    <name type="scientific">Luteimonas deserti</name>
    <dbReference type="NCBI Taxonomy" id="2752306"/>
    <lineage>
        <taxon>Bacteria</taxon>
        <taxon>Pseudomonadati</taxon>
        <taxon>Pseudomonadota</taxon>
        <taxon>Gammaproteobacteria</taxon>
        <taxon>Lysobacterales</taxon>
        <taxon>Lysobacteraceae</taxon>
        <taxon>Luteimonas</taxon>
    </lineage>
</organism>
<dbReference type="Gene3D" id="1.10.510.10">
    <property type="entry name" value="Transferase(Phosphotransferase) domain 1"/>
    <property type="match status" value="1"/>
</dbReference>
<dbReference type="Proteomes" id="UP000589896">
    <property type="component" value="Unassembled WGS sequence"/>
</dbReference>
<dbReference type="AlphaFoldDB" id="A0A7Z0QMY7"/>
<sequence>MLHGNSKLLIKTLEESELLEGRYSKIRLVNIVDGEKRGHFSLVFRATDEIDGKDVALKFLDPDPSKSDQYRSACFRREHEILESLRGAARCLQVRSSCVSYELRVAIPEQNLDLAIPAPFFAAEWIEGDIDKHFESQEQSGAIEKLEIFNLVVLAVEGLHKRGVFHRDIKADNFRSRLDGTPLGEVVAIDLGTSARSESKPIAHYTGPVGLLMYSAPEAFCGMAGDRAIAPHTDMFALGCMLFEMFHPEDYQTAYRAKNPDFDIRFSALKARIDAEPRHEARVVAWEKNAPKLFQGLSPVKLDAASSAPAAISGLLSELIDQMTRPDFRSRESSFERVRRVCHSAIRTLSNEALARHRSQQVAKQRQAKAAKAIARAERSRNRLAQIRSGGTDGNI</sequence>
<name>A0A7Z0QMY7_9GAMM</name>
<dbReference type="SUPFAM" id="SSF56112">
    <property type="entry name" value="Protein kinase-like (PK-like)"/>
    <property type="match status" value="1"/>
</dbReference>
<evidence type="ECO:0000256" key="4">
    <source>
        <dbReference type="ARBA" id="ARBA00022741"/>
    </source>
</evidence>
<keyword evidence="4" id="KW-0547">Nucleotide-binding</keyword>
<dbReference type="GO" id="GO:0004674">
    <property type="term" value="F:protein serine/threonine kinase activity"/>
    <property type="evidence" value="ECO:0007669"/>
    <property type="project" value="UniProtKB-KW"/>
</dbReference>
<dbReference type="InterPro" id="IPR000719">
    <property type="entry name" value="Prot_kinase_dom"/>
</dbReference>
<keyword evidence="6" id="KW-0067">ATP-binding</keyword>
<dbReference type="GO" id="GO:0006950">
    <property type="term" value="P:response to stress"/>
    <property type="evidence" value="ECO:0007669"/>
    <property type="project" value="UniProtKB-ARBA"/>
</dbReference>
<dbReference type="GO" id="GO:0006417">
    <property type="term" value="P:regulation of translation"/>
    <property type="evidence" value="ECO:0007669"/>
    <property type="project" value="UniProtKB-ARBA"/>
</dbReference>